<comment type="caution">
    <text evidence="1">The sequence shown here is derived from an EMBL/GenBank/DDBJ whole genome shotgun (WGS) entry which is preliminary data.</text>
</comment>
<sequence>MDTSSSDDLNTSLESNFSEEADILALRRSERPSPFTLRSQCSNHRCPQGAGILFRSRISPSPSKHTTPIIHMFSMIPKENNDLRASLYY</sequence>
<evidence type="ECO:0000313" key="1">
    <source>
        <dbReference type="EMBL" id="MPC70662.1"/>
    </source>
</evidence>
<dbReference type="OrthoDB" id="342281at2759"/>
<keyword evidence="2" id="KW-1185">Reference proteome</keyword>
<protein>
    <submittedName>
        <fullName evidence="1">Uncharacterized protein</fullName>
    </submittedName>
</protein>
<dbReference type="EMBL" id="VSRR010031512">
    <property type="protein sequence ID" value="MPC70662.1"/>
    <property type="molecule type" value="Genomic_DNA"/>
</dbReference>
<organism evidence="1 2">
    <name type="scientific">Portunus trituberculatus</name>
    <name type="common">Swimming crab</name>
    <name type="synonym">Neptunus trituberculatus</name>
    <dbReference type="NCBI Taxonomy" id="210409"/>
    <lineage>
        <taxon>Eukaryota</taxon>
        <taxon>Metazoa</taxon>
        <taxon>Ecdysozoa</taxon>
        <taxon>Arthropoda</taxon>
        <taxon>Crustacea</taxon>
        <taxon>Multicrustacea</taxon>
        <taxon>Malacostraca</taxon>
        <taxon>Eumalacostraca</taxon>
        <taxon>Eucarida</taxon>
        <taxon>Decapoda</taxon>
        <taxon>Pleocyemata</taxon>
        <taxon>Brachyura</taxon>
        <taxon>Eubrachyura</taxon>
        <taxon>Portunoidea</taxon>
        <taxon>Portunidae</taxon>
        <taxon>Portuninae</taxon>
        <taxon>Portunus</taxon>
    </lineage>
</organism>
<accession>A0A5B7HHH1</accession>
<gene>
    <name evidence="1" type="ORF">E2C01_064917</name>
</gene>
<name>A0A5B7HHH1_PORTR</name>
<dbReference type="AlphaFoldDB" id="A0A5B7HHH1"/>
<evidence type="ECO:0000313" key="2">
    <source>
        <dbReference type="Proteomes" id="UP000324222"/>
    </source>
</evidence>
<dbReference type="Proteomes" id="UP000324222">
    <property type="component" value="Unassembled WGS sequence"/>
</dbReference>
<reference evidence="1 2" key="1">
    <citation type="submission" date="2019-05" db="EMBL/GenBank/DDBJ databases">
        <title>Another draft genome of Portunus trituberculatus and its Hox gene families provides insights of decapod evolution.</title>
        <authorList>
            <person name="Jeong J.-H."/>
            <person name="Song I."/>
            <person name="Kim S."/>
            <person name="Choi T."/>
            <person name="Kim D."/>
            <person name="Ryu S."/>
            <person name="Kim W."/>
        </authorList>
    </citation>
    <scope>NUCLEOTIDE SEQUENCE [LARGE SCALE GENOMIC DNA]</scope>
    <source>
        <tissue evidence="1">Muscle</tissue>
    </source>
</reference>
<proteinExistence type="predicted"/>